<dbReference type="PANTHER" id="PTHR33507">
    <property type="entry name" value="INNER MEMBRANE PROTEIN YBBJ"/>
    <property type="match status" value="1"/>
</dbReference>
<evidence type="ECO:0008006" key="6">
    <source>
        <dbReference type="Google" id="ProtNLM"/>
    </source>
</evidence>
<accession>A0ABY0IG43</accession>
<evidence type="ECO:0000313" key="4">
    <source>
        <dbReference type="EMBL" id="RZF20514.1"/>
    </source>
</evidence>
<dbReference type="InterPro" id="IPR056738">
    <property type="entry name" value="NfeD1b_N"/>
</dbReference>
<keyword evidence="1" id="KW-0472">Membrane</keyword>
<dbReference type="InterPro" id="IPR056739">
    <property type="entry name" value="NfeD_membrane"/>
</dbReference>
<keyword evidence="5" id="KW-1185">Reference proteome</keyword>
<evidence type="ECO:0000256" key="1">
    <source>
        <dbReference type="SAM" id="Phobius"/>
    </source>
</evidence>
<feature type="transmembrane region" description="Helical" evidence="1">
    <location>
        <begin position="309"/>
        <end position="326"/>
    </location>
</feature>
<name>A0ABY0IG43_9BACT</name>
<comment type="caution">
    <text evidence="4">The sequence shown here is derived from an EMBL/GenBank/DDBJ whole genome shotgun (WGS) entry which is preliminary data.</text>
</comment>
<dbReference type="Pfam" id="PF24961">
    <property type="entry name" value="NfeD_membrane"/>
    <property type="match status" value="1"/>
</dbReference>
<gene>
    <name evidence="4" type="ORF">DAY19_11040</name>
</gene>
<feature type="transmembrane region" description="Helical" evidence="1">
    <location>
        <begin position="333"/>
        <end position="352"/>
    </location>
</feature>
<feature type="transmembrane region" description="Helical" evidence="1">
    <location>
        <begin position="12"/>
        <end position="33"/>
    </location>
</feature>
<dbReference type="Pfam" id="PF25145">
    <property type="entry name" value="NfeD1b_N"/>
    <property type="match status" value="1"/>
</dbReference>
<evidence type="ECO:0000259" key="2">
    <source>
        <dbReference type="Pfam" id="PF24961"/>
    </source>
</evidence>
<dbReference type="PANTHER" id="PTHR33507:SF7">
    <property type="entry name" value="HYPOTHETICAL MEMBRANE PROTEIN, CONSERVED"/>
    <property type="match status" value="1"/>
</dbReference>
<feature type="domain" description="NfeD1b N-terminal" evidence="3">
    <location>
        <begin position="51"/>
        <end position="199"/>
    </location>
</feature>
<organism evidence="4 5">
    <name type="scientific">Halobacteriovorax vibrionivorans</name>
    <dbReference type="NCBI Taxonomy" id="2152716"/>
    <lineage>
        <taxon>Bacteria</taxon>
        <taxon>Pseudomonadati</taxon>
        <taxon>Bdellovibrionota</taxon>
        <taxon>Bacteriovoracia</taxon>
        <taxon>Bacteriovoracales</taxon>
        <taxon>Halobacteriovoraceae</taxon>
        <taxon>Halobacteriovorax</taxon>
    </lineage>
</organism>
<reference evidence="5" key="1">
    <citation type="journal article" date="2019" name="Int. J. Syst. Evol. Microbiol.">
        <title>Halobacteriovorax valvorus sp. nov., a novel prokaryotic predator isolated from coastal seawater of China.</title>
        <authorList>
            <person name="Chen M.-X."/>
        </authorList>
    </citation>
    <scope>NUCLEOTIDE SEQUENCE [LARGE SCALE GENOMIC DNA]</scope>
    <source>
        <strain evidence="5">BL9</strain>
    </source>
</reference>
<evidence type="ECO:0000259" key="3">
    <source>
        <dbReference type="Pfam" id="PF25145"/>
    </source>
</evidence>
<feature type="domain" description="NfeD integral membrane" evidence="2">
    <location>
        <begin position="265"/>
        <end position="381"/>
    </location>
</feature>
<protein>
    <recommendedName>
        <fullName evidence="6">NfeD-like C-terminal domain-containing protein</fullName>
    </recommendedName>
</protein>
<evidence type="ECO:0000313" key="5">
    <source>
        <dbReference type="Proteomes" id="UP000443582"/>
    </source>
</evidence>
<dbReference type="EMBL" id="QDKL01000003">
    <property type="protein sequence ID" value="RZF20514.1"/>
    <property type="molecule type" value="Genomic_DNA"/>
</dbReference>
<proteinExistence type="predicted"/>
<dbReference type="Gene3D" id="3.90.226.10">
    <property type="entry name" value="2-enoyl-CoA Hydratase, Chain A, domain 1"/>
    <property type="match status" value="1"/>
</dbReference>
<keyword evidence="1" id="KW-1133">Transmembrane helix</keyword>
<feature type="transmembrane region" description="Helical" evidence="1">
    <location>
        <begin position="256"/>
        <end position="279"/>
    </location>
</feature>
<keyword evidence="1" id="KW-0812">Transmembrane</keyword>
<feature type="transmembrane region" description="Helical" evidence="1">
    <location>
        <begin position="358"/>
        <end position="385"/>
    </location>
</feature>
<dbReference type="Proteomes" id="UP000443582">
    <property type="component" value="Unassembled WGS sequence"/>
</dbReference>
<dbReference type="SUPFAM" id="SSF52096">
    <property type="entry name" value="ClpP/crotonase"/>
    <property type="match status" value="1"/>
</dbReference>
<dbReference type="InterPro" id="IPR029045">
    <property type="entry name" value="ClpP/crotonase-like_dom_sf"/>
</dbReference>
<sequence length="454" mass="49123">MKSPSKISRSRYMRNTIITSFVTIITFLSMHFFGNDAVAQTKEYKINKFLIVEVNEAITPVTLNHLKKAQESIKNEPGSALLIKMNTPGGLVSITKDIMHLIANSENLVIGWIGPSSASATSAGAIISSSIPTLYMADGTRIGAATPISGSSDIKEGDMKNKIINDLVALVKSQADGTGKNPKIYTKMITEATSLTAQEALEENAHNGIVDKIQGEDGLIELINGKEYQKHHEKYKISVESNHVVVTFEKTIGQKVMAFFASPDMAYILFLIGAALIYLEFQAPGGFIAGSVGAVLILVAGISFGVLSLNVGALLLVIASFVLFILEIYITSFGILTIAGIASLIIGSLYLFQTEESYLQISATVLFSSIGAILSFIGLIAYIFYKSRKRIFSEPDDPYSGSTVAISAIDGDKYYTQFNGELWQLTANGDMSQLKVGDKVTIIKKDNVKLLINI</sequence>
<dbReference type="InterPro" id="IPR052165">
    <property type="entry name" value="Membrane_assoc_protease"/>
</dbReference>